<evidence type="ECO:0000313" key="1">
    <source>
        <dbReference type="EMBL" id="KIN93661.1"/>
    </source>
</evidence>
<dbReference type="AlphaFoldDB" id="A0A0C3J7K1"/>
<dbReference type="HOGENOM" id="CLU_039517_0_0_1"/>
<keyword evidence="2" id="KW-1185">Reference proteome</keyword>
<gene>
    <name evidence="1" type="ORF">M404DRAFT_1008810</name>
</gene>
<dbReference type="InParanoid" id="A0A0C3J7K1"/>
<feature type="non-terminal residue" evidence="1">
    <location>
        <position position="499"/>
    </location>
</feature>
<name>A0A0C3J7K1_PISTI</name>
<dbReference type="Proteomes" id="UP000054217">
    <property type="component" value="Unassembled WGS sequence"/>
</dbReference>
<evidence type="ECO:0000313" key="2">
    <source>
        <dbReference type="Proteomes" id="UP000054217"/>
    </source>
</evidence>
<proteinExistence type="predicted"/>
<dbReference type="OrthoDB" id="2692396at2759"/>
<dbReference type="EMBL" id="KN832147">
    <property type="protein sequence ID" value="KIN93661.1"/>
    <property type="molecule type" value="Genomic_DNA"/>
</dbReference>
<dbReference type="InterPro" id="IPR027796">
    <property type="entry name" value="OTT_1508_deam-like"/>
</dbReference>
<dbReference type="Pfam" id="PF14441">
    <property type="entry name" value="OTT_1508_deam"/>
    <property type="match status" value="1"/>
</dbReference>
<organism evidence="1 2">
    <name type="scientific">Pisolithus tinctorius Marx 270</name>
    <dbReference type="NCBI Taxonomy" id="870435"/>
    <lineage>
        <taxon>Eukaryota</taxon>
        <taxon>Fungi</taxon>
        <taxon>Dikarya</taxon>
        <taxon>Basidiomycota</taxon>
        <taxon>Agaricomycotina</taxon>
        <taxon>Agaricomycetes</taxon>
        <taxon>Agaricomycetidae</taxon>
        <taxon>Boletales</taxon>
        <taxon>Sclerodermatineae</taxon>
        <taxon>Pisolithaceae</taxon>
        <taxon>Pisolithus</taxon>
    </lineage>
</organism>
<sequence length="499" mass="57103">MATNHPSILDDQARLSEQLQLLNQLGYSHLYGDSQYGDNLENSWAPDHNAKIRALDAITVALTTGAPGETFAASFDDRGKGPTLVLAKNTPVTHEDEQAIYRLLKVITAFTTENACDVLPFLIPRCRENIEKRVMKMRQVVAVLSHDLEEILNDYNPSSIEGEFPNSVWYRQGRYSGSEPPFSKMMHNLLEDIESRARALALGDANLSAKLYASLAMIAFVLQESRLLRFLCGYTSRVHPLRKPLAEKLRRRLSKVCQYYHDINHLVGYAKQYFPDGIDHYWVVATAGTEEAAIELGESYFDAVSHALGHPLLAENVATLRESFPHMEERWHNNRIIKTRVHPELRIVLHLTTQFNRWDFPRQQPIGCSKRCCYCCTEWITRYNMKATTRWTMTRTEGKVDATWALPTHGHAFTRDGGFDMDEYVRREVRWSLACAMLSLFQDPKGTLDDEKMQAIRTSTQAATAKSTERALKDFFNRKKESKLTKFMKLFKGKKALCL</sequence>
<reference evidence="1 2" key="1">
    <citation type="submission" date="2014-04" db="EMBL/GenBank/DDBJ databases">
        <authorList>
            <consortium name="DOE Joint Genome Institute"/>
            <person name="Kuo A."/>
            <person name="Kohler A."/>
            <person name="Costa M.D."/>
            <person name="Nagy L.G."/>
            <person name="Floudas D."/>
            <person name="Copeland A."/>
            <person name="Barry K.W."/>
            <person name="Cichocki N."/>
            <person name="Veneault-Fourrey C."/>
            <person name="LaButti K."/>
            <person name="Lindquist E.A."/>
            <person name="Lipzen A."/>
            <person name="Lundell T."/>
            <person name="Morin E."/>
            <person name="Murat C."/>
            <person name="Sun H."/>
            <person name="Tunlid A."/>
            <person name="Henrissat B."/>
            <person name="Grigoriev I.V."/>
            <person name="Hibbett D.S."/>
            <person name="Martin F."/>
            <person name="Nordberg H.P."/>
            <person name="Cantor M.N."/>
            <person name="Hua S.X."/>
        </authorList>
    </citation>
    <scope>NUCLEOTIDE SEQUENCE [LARGE SCALE GENOMIC DNA]</scope>
    <source>
        <strain evidence="1 2">Marx 270</strain>
    </source>
</reference>
<reference evidence="2" key="2">
    <citation type="submission" date="2015-01" db="EMBL/GenBank/DDBJ databases">
        <title>Evolutionary Origins and Diversification of the Mycorrhizal Mutualists.</title>
        <authorList>
            <consortium name="DOE Joint Genome Institute"/>
            <consortium name="Mycorrhizal Genomics Consortium"/>
            <person name="Kohler A."/>
            <person name="Kuo A."/>
            <person name="Nagy L.G."/>
            <person name="Floudas D."/>
            <person name="Copeland A."/>
            <person name="Barry K.W."/>
            <person name="Cichocki N."/>
            <person name="Veneault-Fourrey C."/>
            <person name="LaButti K."/>
            <person name="Lindquist E.A."/>
            <person name="Lipzen A."/>
            <person name="Lundell T."/>
            <person name="Morin E."/>
            <person name="Murat C."/>
            <person name="Riley R."/>
            <person name="Ohm R."/>
            <person name="Sun H."/>
            <person name="Tunlid A."/>
            <person name="Henrissat B."/>
            <person name="Grigoriev I.V."/>
            <person name="Hibbett D.S."/>
            <person name="Martin F."/>
        </authorList>
    </citation>
    <scope>NUCLEOTIDE SEQUENCE [LARGE SCALE GENOMIC DNA]</scope>
    <source>
        <strain evidence="2">Marx 270</strain>
    </source>
</reference>
<accession>A0A0C3J7K1</accession>
<protein>
    <submittedName>
        <fullName evidence="1">Uncharacterized protein</fullName>
    </submittedName>
</protein>